<protein>
    <recommendedName>
        <fullName evidence="1">Defective in cullin neddylation protein</fullName>
    </recommendedName>
</protein>
<dbReference type="PROSITE" id="PS51229">
    <property type="entry name" value="DCUN1"/>
    <property type="match status" value="1"/>
</dbReference>
<feature type="region of interest" description="Disordered" evidence="2">
    <location>
        <begin position="17"/>
        <end position="55"/>
    </location>
</feature>
<dbReference type="InterPro" id="IPR042460">
    <property type="entry name" value="DCN1-like_PONY"/>
</dbReference>
<evidence type="ECO:0000259" key="4">
    <source>
        <dbReference type="PROSITE" id="PS51229"/>
    </source>
</evidence>
<dbReference type="Gene3D" id="1.10.238.200">
    <property type="entry name" value="Cullin, PONY binding domain"/>
    <property type="match status" value="1"/>
</dbReference>
<evidence type="ECO:0000313" key="5">
    <source>
        <dbReference type="EMBL" id="KAH8102937.1"/>
    </source>
</evidence>
<dbReference type="InterPro" id="IPR014764">
    <property type="entry name" value="DCN-prot"/>
</dbReference>
<sequence>MKLTFLLCCIASTTAEPETLDSDTTSTATKNSKPAAKVQRSADPSKPEPYSPSRAADLYSTYADDDDQGVIGPEELEKLFGDAGISLEGSLPLLLAWLFGSTEMAKVTKAEWEKGTAGLRISSLPALSAALTDLENLLVHDKPPLKPAQTTPSSKKNTSSSDPYDRSQYFRLAHDPKKAFLEFYLFVYTLSKPPQSRNIEIETACALWSVILAPRYPMVDDIISFINEKGTYKAVTKDLWSMMLEFCQTVSPNLDDYDPEAAWPTLLDDYVSTKKSKVDGAPSNANAI</sequence>
<dbReference type="EMBL" id="JAEVFJ010000008">
    <property type="protein sequence ID" value="KAH8102937.1"/>
    <property type="molecule type" value="Genomic_DNA"/>
</dbReference>
<comment type="function">
    <text evidence="1">Neddylation of cullins play an essential role in the regulation of SCF-type complexes activity.</text>
</comment>
<dbReference type="GO" id="GO:0031624">
    <property type="term" value="F:ubiquitin conjugating enzyme binding"/>
    <property type="evidence" value="ECO:0007669"/>
    <property type="project" value="TreeGrafter"/>
</dbReference>
<organism evidence="5 6">
    <name type="scientific">Cristinia sonorae</name>
    <dbReference type="NCBI Taxonomy" id="1940300"/>
    <lineage>
        <taxon>Eukaryota</taxon>
        <taxon>Fungi</taxon>
        <taxon>Dikarya</taxon>
        <taxon>Basidiomycota</taxon>
        <taxon>Agaricomycotina</taxon>
        <taxon>Agaricomycetes</taxon>
        <taxon>Agaricomycetidae</taxon>
        <taxon>Agaricales</taxon>
        <taxon>Pleurotineae</taxon>
        <taxon>Stephanosporaceae</taxon>
        <taxon>Cristinia</taxon>
    </lineage>
</organism>
<dbReference type="GO" id="GO:0097602">
    <property type="term" value="F:cullin family protein binding"/>
    <property type="evidence" value="ECO:0007669"/>
    <property type="project" value="TreeGrafter"/>
</dbReference>
<dbReference type="Gene3D" id="1.10.238.10">
    <property type="entry name" value="EF-hand"/>
    <property type="match status" value="1"/>
</dbReference>
<comment type="caution">
    <text evidence="5">The sequence shown here is derived from an EMBL/GenBank/DDBJ whole genome shotgun (WGS) entry which is preliminary data.</text>
</comment>
<name>A0A8K0XRU7_9AGAR</name>
<evidence type="ECO:0000256" key="1">
    <source>
        <dbReference type="RuleBase" id="RU410713"/>
    </source>
</evidence>
<gene>
    <name evidence="5" type="ORF">BXZ70DRAFT_889716</name>
</gene>
<dbReference type="GO" id="GO:0032182">
    <property type="term" value="F:ubiquitin-like protein binding"/>
    <property type="evidence" value="ECO:0007669"/>
    <property type="project" value="TreeGrafter"/>
</dbReference>
<dbReference type="GO" id="GO:0045116">
    <property type="term" value="P:protein neddylation"/>
    <property type="evidence" value="ECO:0007669"/>
    <property type="project" value="TreeGrafter"/>
</dbReference>
<proteinExistence type="predicted"/>
<dbReference type="InterPro" id="IPR005176">
    <property type="entry name" value="PONY_dom"/>
</dbReference>
<feature type="domain" description="DCUN1" evidence="4">
    <location>
        <begin position="50"/>
        <end position="275"/>
    </location>
</feature>
<feature type="chain" id="PRO_5035479832" description="Defective in cullin neddylation protein" evidence="3">
    <location>
        <begin position="16"/>
        <end position="288"/>
    </location>
</feature>
<feature type="compositionally biased region" description="Low complexity" evidence="2">
    <location>
        <begin position="150"/>
        <end position="161"/>
    </location>
</feature>
<dbReference type="Pfam" id="PF03556">
    <property type="entry name" value="Cullin_binding"/>
    <property type="match status" value="1"/>
</dbReference>
<dbReference type="Proteomes" id="UP000813824">
    <property type="component" value="Unassembled WGS sequence"/>
</dbReference>
<dbReference type="AlphaFoldDB" id="A0A8K0XRU7"/>
<accession>A0A8K0XRU7</accession>
<feature type="region of interest" description="Disordered" evidence="2">
    <location>
        <begin position="142"/>
        <end position="164"/>
    </location>
</feature>
<feature type="signal peptide" evidence="3">
    <location>
        <begin position="1"/>
        <end position="15"/>
    </location>
</feature>
<feature type="compositionally biased region" description="Polar residues" evidence="2">
    <location>
        <begin position="17"/>
        <end position="32"/>
    </location>
</feature>
<dbReference type="GO" id="GO:0000151">
    <property type="term" value="C:ubiquitin ligase complex"/>
    <property type="evidence" value="ECO:0007669"/>
    <property type="project" value="TreeGrafter"/>
</dbReference>
<dbReference type="OrthoDB" id="27198at2759"/>
<dbReference type="PANTHER" id="PTHR12281">
    <property type="entry name" value="RP42 RELATED"/>
    <property type="match status" value="1"/>
</dbReference>
<dbReference type="PANTHER" id="PTHR12281:SF12">
    <property type="entry name" value="DEFECTIVE IN CULLIN NEDDYLATION PROTEIN"/>
    <property type="match status" value="1"/>
</dbReference>
<keyword evidence="6" id="KW-1185">Reference proteome</keyword>
<evidence type="ECO:0000256" key="2">
    <source>
        <dbReference type="SAM" id="MobiDB-lite"/>
    </source>
</evidence>
<keyword evidence="3" id="KW-0732">Signal</keyword>
<evidence type="ECO:0000313" key="6">
    <source>
        <dbReference type="Proteomes" id="UP000813824"/>
    </source>
</evidence>
<evidence type="ECO:0000256" key="3">
    <source>
        <dbReference type="SAM" id="SignalP"/>
    </source>
</evidence>
<reference evidence="5" key="1">
    <citation type="journal article" date="2021" name="New Phytol.">
        <title>Evolutionary innovations through gain and loss of genes in the ectomycorrhizal Boletales.</title>
        <authorList>
            <person name="Wu G."/>
            <person name="Miyauchi S."/>
            <person name="Morin E."/>
            <person name="Kuo A."/>
            <person name="Drula E."/>
            <person name="Varga T."/>
            <person name="Kohler A."/>
            <person name="Feng B."/>
            <person name="Cao Y."/>
            <person name="Lipzen A."/>
            <person name="Daum C."/>
            <person name="Hundley H."/>
            <person name="Pangilinan J."/>
            <person name="Johnson J."/>
            <person name="Barry K."/>
            <person name="LaButti K."/>
            <person name="Ng V."/>
            <person name="Ahrendt S."/>
            <person name="Min B."/>
            <person name="Choi I.G."/>
            <person name="Park H."/>
            <person name="Plett J.M."/>
            <person name="Magnuson J."/>
            <person name="Spatafora J.W."/>
            <person name="Nagy L.G."/>
            <person name="Henrissat B."/>
            <person name="Grigoriev I.V."/>
            <person name="Yang Z.L."/>
            <person name="Xu J."/>
            <person name="Martin F.M."/>
        </authorList>
    </citation>
    <scope>NUCLEOTIDE SEQUENCE</scope>
    <source>
        <strain evidence="5">KKN 215</strain>
    </source>
</reference>